<evidence type="ECO:0000313" key="10">
    <source>
        <dbReference type="Proteomes" id="UP001181347"/>
    </source>
</evidence>
<keyword evidence="4 7" id="KW-1133">Transmembrane helix</keyword>
<feature type="domain" description="Threonine/serine exporter-like N-terminal" evidence="8">
    <location>
        <begin position="13"/>
        <end position="247"/>
    </location>
</feature>
<sequence>MKTQQELCDILGFIAEYATYQLGSGVHTSRVIRNAQRIGEALGVDVQLSSFQKSTILTVLDTVSGESATRVVAIPSLPISFERNSDLSALSWDALDEGLSLDEIRSRYRTLVDKPRMDPIFTLVVVGLANASFCKLFGGDWTAVGIVFTATLVGFAVKQRMQAHAVNHFLVFACSAFVASLCATAALRFDCTAEIALATSPLFLVPGVPLINGVIDIMEGHVLMGGSRLVNALLQIVCIAVGLSATLLMVKDSLL</sequence>
<gene>
    <name evidence="9" type="ORF">RVH17_04245</name>
</gene>
<feature type="transmembrane region" description="Helical" evidence="7">
    <location>
        <begin position="169"/>
        <end position="189"/>
    </location>
</feature>
<keyword evidence="3 7" id="KW-0812">Transmembrane</keyword>
<evidence type="ECO:0000313" key="9">
    <source>
        <dbReference type="EMBL" id="MDU0259331.1"/>
    </source>
</evidence>
<evidence type="ECO:0000256" key="7">
    <source>
        <dbReference type="SAM" id="Phobius"/>
    </source>
</evidence>
<keyword evidence="5 7" id="KW-0472">Membrane</keyword>
<reference evidence="9" key="1">
    <citation type="submission" date="2023-10" db="EMBL/GenBank/DDBJ databases">
        <title>Genome Sequence of the Bacteria from From Gut Wall in Crohn's Disease.</title>
        <authorList>
            <person name="Rodriguez-Palacios A."/>
        </authorList>
    </citation>
    <scope>NUCLEOTIDE SEQUENCE</scope>
    <source>
        <strain evidence="9">CavFT-hAR58</strain>
    </source>
</reference>
<name>A0AAE4LKB4_9BACT</name>
<protein>
    <submittedName>
        <fullName evidence="9">Threonine/serine exporter family protein</fullName>
    </submittedName>
</protein>
<evidence type="ECO:0000256" key="6">
    <source>
        <dbReference type="ARBA" id="ARBA00034125"/>
    </source>
</evidence>
<proteinExistence type="inferred from homology"/>
<evidence type="ECO:0000256" key="4">
    <source>
        <dbReference type="ARBA" id="ARBA00022989"/>
    </source>
</evidence>
<dbReference type="PANTHER" id="PTHR34390">
    <property type="entry name" value="UPF0442 PROTEIN YJJB-RELATED"/>
    <property type="match status" value="1"/>
</dbReference>
<feature type="transmembrane region" description="Helical" evidence="7">
    <location>
        <begin position="139"/>
        <end position="157"/>
    </location>
</feature>
<evidence type="ECO:0000256" key="2">
    <source>
        <dbReference type="ARBA" id="ARBA00022475"/>
    </source>
</evidence>
<comment type="caution">
    <text evidence="9">The sequence shown here is derived from an EMBL/GenBank/DDBJ whole genome shotgun (WGS) entry which is preliminary data.</text>
</comment>
<comment type="similarity">
    <text evidence="6">Belongs to the ThrE exporter (TC 2.A.79) family.</text>
</comment>
<keyword evidence="2" id="KW-1003">Cell membrane</keyword>
<organism evidence="9 10">
    <name type="scientific">Alistipes finegoldii</name>
    <dbReference type="NCBI Taxonomy" id="214856"/>
    <lineage>
        <taxon>Bacteria</taxon>
        <taxon>Pseudomonadati</taxon>
        <taxon>Bacteroidota</taxon>
        <taxon>Bacteroidia</taxon>
        <taxon>Bacteroidales</taxon>
        <taxon>Rikenellaceae</taxon>
        <taxon>Alistipes</taxon>
    </lineage>
</organism>
<evidence type="ECO:0000259" key="8">
    <source>
        <dbReference type="Pfam" id="PF06738"/>
    </source>
</evidence>
<dbReference type="GO" id="GO:0022857">
    <property type="term" value="F:transmembrane transporter activity"/>
    <property type="evidence" value="ECO:0007669"/>
    <property type="project" value="InterPro"/>
</dbReference>
<dbReference type="Proteomes" id="UP001181347">
    <property type="component" value="Unassembled WGS sequence"/>
</dbReference>
<feature type="transmembrane region" description="Helical" evidence="7">
    <location>
        <begin position="195"/>
        <end position="217"/>
    </location>
</feature>
<dbReference type="EMBL" id="JAWDES010000004">
    <property type="protein sequence ID" value="MDU0259331.1"/>
    <property type="molecule type" value="Genomic_DNA"/>
</dbReference>
<evidence type="ECO:0000256" key="1">
    <source>
        <dbReference type="ARBA" id="ARBA00004651"/>
    </source>
</evidence>
<evidence type="ECO:0000256" key="3">
    <source>
        <dbReference type="ARBA" id="ARBA00022692"/>
    </source>
</evidence>
<dbReference type="InterPro" id="IPR010619">
    <property type="entry name" value="ThrE-like_N"/>
</dbReference>
<dbReference type="InterPro" id="IPR050539">
    <property type="entry name" value="ThrE_Dicarb/AminoAcid_Exp"/>
</dbReference>
<evidence type="ECO:0000256" key="5">
    <source>
        <dbReference type="ARBA" id="ARBA00023136"/>
    </source>
</evidence>
<comment type="subcellular location">
    <subcellularLocation>
        <location evidence="1">Cell membrane</location>
        <topology evidence="1">Multi-pass membrane protein</topology>
    </subcellularLocation>
</comment>
<dbReference type="GO" id="GO:0015744">
    <property type="term" value="P:succinate transport"/>
    <property type="evidence" value="ECO:0007669"/>
    <property type="project" value="TreeGrafter"/>
</dbReference>
<dbReference type="GO" id="GO:0005886">
    <property type="term" value="C:plasma membrane"/>
    <property type="evidence" value="ECO:0007669"/>
    <property type="project" value="UniProtKB-SubCell"/>
</dbReference>
<accession>A0AAE4LKB4</accession>
<dbReference type="Pfam" id="PF06738">
    <property type="entry name" value="ThrE"/>
    <property type="match status" value="1"/>
</dbReference>
<dbReference type="AlphaFoldDB" id="A0AAE4LKB4"/>
<dbReference type="RefSeq" id="WP_016278623.1">
    <property type="nucleotide sequence ID" value="NZ_JAWDES010000004.1"/>
</dbReference>
<dbReference type="PANTHER" id="PTHR34390:SF2">
    <property type="entry name" value="SUCCINATE TRANSPORTER SUBUNIT YJJP-RELATED"/>
    <property type="match status" value="1"/>
</dbReference>
<feature type="transmembrane region" description="Helical" evidence="7">
    <location>
        <begin position="229"/>
        <end position="250"/>
    </location>
</feature>